<evidence type="ECO:0000313" key="1">
    <source>
        <dbReference type="EMBL" id="QHT76255.1"/>
    </source>
</evidence>
<organism evidence="1">
    <name type="scientific">viral metagenome</name>
    <dbReference type="NCBI Taxonomy" id="1070528"/>
    <lineage>
        <taxon>unclassified sequences</taxon>
        <taxon>metagenomes</taxon>
        <taxon>organismal metagenomes</taxon>
    </lineage>
</organism>
<dbReference type="AlphaFoldDB" id="A0A6C0H7Z1"/>
<dbReference type="InterPro" id="IPR043804">
    <property type="entry name" value="DUF5871"/>
</dbReference>
<proteinExistence type="predicted"/>
<accession>A0A6C0H7Z1</accession>
<reference evidence="1" key="1">
    <citation type="journal article" date="2020" name="Nature">
        <title>Giant virus diversity and host interactions through global metagenomics.</title>
        <authorList>
            <person name="Schulz F."/>
            <person name="Roux S."/>
            <person name="Paez-Espino D."/>
            <person name="Jungbluth S."/>
            <person name="Walsh D.A."/>
            <person name="Denef V.J."/>
            <person name="McMahon K.D."/>
            <person name="Konstantinidis K.T."/>
            <person name="Eloe-Fadrosh E.A."/>
            <person name="Kyrpides N.C."/>
            <person name="Woyke T."/>
        </authorList>
    </citation>
    <scope>NUCLEOTIDE SEQUENCE</scope>
    <source>
        <strain evidence="1">GVMAG-M-3300023179-73</strain>
    </source>
</reference>
<dbReference type="EMBL" id="MN739892">
    <property type="protein sequence ID" value="QHT76255.1"/>
    <property type="molecule type" value="Genomic_DNA"/>
</dbReference>
<sequence length="208" mass="23636">MIDIDNVEWDKFVLAKSGRAVKLLYNKEPVQFCTSSLYSPFGVKSLDKDWSTFTEYNIDCSLNNAQTGNAVSFKEFIDKLDKKLQELAQNQSDIFTKGNGGDFVYSPILRENGTYPRLMKLQMTRDKNGNFTSVVFDDSKNKIMIDESNINDILSKGKVFKCIIECAKIWYFNSKVGSIWNIVQLKLSERAVAKSVGPADYSKLMISE</sequence>
<name>A0A6C0H7Z1_9ZZZZ</name>
<protein>
    <submittedName>
        <fullName evidence="1">Uncharacterized protein</fullName>
    </submittedName>
</protein>
<dbReference type="Pfam" id="PF19196">
    <property type="entry name" value="DUF5871"/>
    <property type="match status" value="1"/>
</dbReference>